<evidence type="ECO:0000313" key="1">
    <source>
        <dbReference type="EMBL" id="KAF7141464.1"/>
    </source>
</evidence>
<evidence type="ECO:0008006" key="3">
    <source>
        <dbReference type="Google" id="ProtNLM"/>
    </source>
</evidence>
<evidence type="ECO:0000313" key="2">
    <source>
        <dbReference type="Proteomes" id="UP000626092"/>
    </source>
</evidence>
<gene>
    <name evidence="1" type="ORF">RHSIM_Rhsim06G0227900</name>
</gene>
<dbReference type="PANTHER" id="PTHR44203:SF8">
    <property type="entry name" value="ETHYLENE-OVERPRODUCTION PROTEIN 1"/>
    <property type="match status" value="1"/>
</dbReference>
<dbReference type="EMBL" id="WJXA01000006">
    <property type="protein sequence ID" value="KAF7141464.1"/>
    <property type="molecule type" value="Genomic_DNA"/>
</dbReference>
<dbReference type="OrthoDB" id="1709882at2759"/>
<protein>
    <recommendedName>
        <fullName evidence="3">BTB domain-containing protein</fullName>
    </recommendedName>
</protein>
<dbReference type="InterPro" id="IPR044631">
    <property type="entry name" value="ETO1-like"/>
</dbReference>
<comment type="caution">
    <text evidence="1">The sequence shown here is derived from an EMBL/GenBank/DDBJ whole genome shotgun (WGS) entry which is preliminary data.</text>
</comment>
<accession>A0A834LLC4</accession>
<reference evidence="1" key="1">
    <citation type="submission" date="2019-11" db="EMBL/GenBank/DDBJ databases">
        <authorList>
            <person name="Liu Y."/>
            <person name="Hou J."/>
            <person name="Li T.-Q."/>
            <person name="Guan C.-H."/>
            <person name="Wu X."/>
            <person name="Wu H.-Z."/>
            <person name="Ling F."/>
            <person name="Zhang R."/>
            <person name="Shi X.-G."/>
            <person name="Ren J.-P."/>
            <person name="Chen E.-F."/>
            <person name="Sun J.-M."/>
        </authorList>
    </citation>
    <scope>NUCLEOTIDE SEQUENCE</scope>
    <source>
        <strain evidence="1">Adult_tree_wgs_1</strain>
        <tissue evidence="1">Leaves</tissue>
    </source>
</reference>
<name>A0A834LLC4_RHOSS</name>
<keyword evidence="2" id="KW-1185">Reference proteome</keyword>
<sequence length="108" mass="12102">MRDDECSTSEEDFDMSFCIGDDELGKSVDSLEPNVVLELLSLANRFCCEEMKTACDAYLASLVYDMNRAMLLIEYGLDETAHLLVTACLQVLMRELPSSVHSPNVTRL</sequence>
<organism evidence="1 2">
    <name type="scientific">Rhododendron simsii</name>
    <name type="common">Sims's rhododendron</name>
    <dbReference type="NCBI Taxonomy" id="118357"/>
    <lineage>
        <taxon>Eukaryota</taxon>
        <taxon>Viridiplantae</taxon>
        <taxon>Streptophyta</taxon>
        <taxon>Embryophyta</taxon>
        <taxon>Tracheophyta</taxon>
        <taxon>Spermatophyta</taxon>
        <taxon>Magnoliopsida</taxon>
        <taxon>eudicotyledons</taxon>
        <taxon>Gunneridae</taxon>
        <taxon>Pentapetalae</taxon>
        <taxon>asterids</taxon>
        <taxon>Ericales</taxon>
        <taxon>Ericaceae</taxon>
        <taxon>Ericoideae</taxon>
        <taxon>Rhodoreae</taxon>
        <taxon>Rhododendron</taxon>
    </lineage>
</organism>
<dbReference type="PANTHER" id="PTHR44203">
    <property type="entry name" value="ETO1-RELATED"/>
    <property type="match status" value="1"/>
</dbReference>
<dbReference type="GO" id="GO:0010105">
    <property type="term" value="P:negative regulation of ethylene-activated signaling pathway"/>
    <property type="evidence" value="ECO:0007669"/>
    <property type="project" value="InterPro"/>
</dbReference>
<dbReference type="Proteomes" id="UP000626092">
    <property type="component" value="Unassembled WGS sequence"/>
</dbReference>
<dbReference type="AlphaFoldDB" id="A0A834LLC4"/>
<proteinExistence type="predicted"/>